<protein>
    <submittedName>
        <fullName evidence="6">Phosphatidylinositol kinase</fullName>
    </submittedName>
</protein>
<dbReference type="AlphaFoldDB" id="A0A2A2AMJ8"/>
<dbReference type="Proteomes" id="UP000218644">
    <property type="component" value="Unassembled WGS sequence"/>
</dbReference>
<dbReference type="Gene3D" id="1.10.1070.20">
    <property type="match status" value="1"/>
</dbReference>
<evidence type="ECO:0000259" key="5">
    <source>
        <dbReference type="Pfam" id="PF13657"/>
    </source>
</evidence>
<sequence length="443" mass="47960">MSLSLPPITRLNVFYGGWGERWLAGQLAQAGGRLLFEYSREAIERGREFSPLHAPLPRAGAAPAALTGPAHAHGLPGFIADALPDGWGMLLMDRALRRQGRDPRAVSVLERLAMVGESAMGAWSFEPAHPVAEPLPAGLSLAALARDVQSLLASAEEGLDATPEAQLQRLLLVGGSPQGARPKALLRWMPEAARFMADTPVTSAASTAQAQGEPWLIKFPAQGEHREVCAIETLYARLARAGGMDMPEPCHFALAGGHAAFGVRRFDRLRLPGSGAEVRVPMLSLAAALHADHRLPALDYSTVLLATARLTGDYRETLKAFERCVFNVLTHNRDDHAKNFAYLMDADGRWRLSPAFDMTFSHGPGGEHSTSVAGEGRTPGRRQLLQVAREGGIKPKDAERTIEHWLQALQPAPALLQDLSIRATTMQQMRAALTPVWQAVQSH</sequence>
<feature type="domain" description="HipA-like C-terminal" evidence="4">
    <location>
        <begin position="176"/>
        <end position="409"/>
    </location>
</feature>
<dbReference type="InterPro" id="IPR017508">
    <property type="entry name" value="HipA_N1"/>
</dbReference>
<dbReference type="GO" id="GO:0004674">
    <property type="term" value="F:protein serine/threonine kinase activity"/>
    <property type="evidence" value="ECO:0007669"/>
    <property type="project" value="TreeGrafter"/>
</dbReference>
<evidence type="ECO:0000313" key="7">
    <source>
        <dbReference type="Proteomes" id="UP000218644"/>
    </source>
</evidence>
<evidence type="ECO:0000259" key="4">
    <source>
        <dbReference type="Pfam" id="PF07804"/>
    </source>
</evidence>
<evidence type="ECO:0000256" key="3">
    <source>
        <dbReference type="ARBA" id="ARBA00022777"/>
    </source>
</evidence>
<dbReference type="GO" id="GO:0005829">
    <property type="term" value="C:cytosol"/>
    <property type="evidence" value="ECO:0007669"/>
    <property type="project" value="TreeGrafter"/>
</dbReference>
<keyword evidence="3 6" id="KW-0418">Kinase</keyword>
<dbReference type="InterPro" id="IPR012893">
    <property type="entry name" value="HipA-like_C"/>
</dbReference>
<proteinExistence type="inferred from homology"/>
<dbReference type="RefSeq" id="WP_095557797.1">
    <property type="nucleotide sequence ID" value="NZ_NSJD01000031.1"/>
</dbReference>
<reference evidence="6 7" key="1">
    <citation type="submission" date="2017-08" db="EMBL/GenBank/DDBJ databases">
        <title>WGS of Clinical strains of the CDC Group NO-1 linked to zoonotic infections in humans.</title>
        <authorList>
            <person name="Bernier A.-M."/>
            <person name="Bernard K."/>
        </authorList>
    </citation>
    <scope>NUCLEOTIDE SEQUENCE [LARGE SCALE GENOMIC DNA]</scope>
    <source>
        <strain evidence="6 7">NML79-0751</strain>
    </source>
</reference>
<feature type="domain" description="HipA N-terminal subdomain 1" evidence="5">
    <location>
        <begin position="21"/>
        <end position="125"/>
    </location>
</feature>
<comment type="similarity">
    <text evidence="1">Belongs to the HipA Ser/Thr kinase family.</text>
</comment>
<keyword evidence="2" id="KW-0808">Transferase</keyword>
<organism evidence="6 7">
    <name type="scientific">Vandammella animalimorsus</name>
    <dbReference type="NCBI Taxonomy" id="2029117"/>
    <lineage>
        <taxon>Bacteria</taxon>
        <taxon>Pseudomonadati</taxon>
        <taxon>Pseudomonadota</taxon>
        <taxon>Betaproteobacteria</taxon>
        <taxon>Burkholderiales</taxon>
        <taxon>Comamonadaceae</taxon>
        <taxon>Vandammella</taxon>
    </lineage>
</organism>
<dbReference type="Pfam" id="PF07804">
    <property type="entry name" value="HipA_C"/>
    <property type="match status" value="1"/>
</dbReference>
<dbReference type="InterPro" id="IPR052028">
    <property type="entry name" value="HipA_Ser/Thr_kinase"/>
</dbReference>
<evidence type="ECO:0000256" key="2">
    <source>
        <dbReference type="ARBA" id="ARBA00022679"/>
    </source>
</evidence>
<dbReference type="EMBL" id="NSJD01000031">
    <property type="protein sequence ID" value="PAT38849.1"/>
    <property type="molecule type" value="Genomic_DNA"/>
</dbReference>
<dbReference type="PANTHER" id="PTHR37419">
    <property type="entry name" value="SERINE/THREONINE-PROTEIN KINASE TOXIN HIPA"/>
    <property type="match status" value="1"/>
</dbReference>
<dbReference type="Pfam" id="PF13657">
    <property type="entry name" value="Couple_hipA"/>
    <property type="match status" value="1"/>
</dbReference>
<accession>A0A2A2AMJ8</accession>
<gene>
    <name evidence="6" type="ORF">CK623_12975</name>
</gene>
<evidence type="ECO:0000256" key="1">
    <source>
        <dbReference type="ARBA" id="ARBA00010164"/>
    </source>
</evidence>
<dbReference type="PANTHER" id="PTHR37419:SF8">
    <property type="entry name" value="TOXIN YJJJ"/>
    <property type="match status" value="1"/>
</dbReference>
<comment type="caution">
    <text evidence="6">The sequence shown here is derived from an EMBL/GenBank/DDBJ whole genome shotgun (WGS) entry which is preliminary data.</text>
</comment>
<name>A0A2A2AMJ8_9BURK</name>
<evidence type="ECO:0000313" key="6">
    <source>
        <dbReference type="EMBL" id="PAT38849.1"/>
    </source>
</evidence>